<feature type="compositionally biased region" description="Polar residues" evidence="2">
    <location>
        <begin position="1"/>
        <end position="16"/>
    </location>
</feature>
<evidence type="ECO:0000259" key="3">
    <source>
        <dbReference type="PROSITE" id="PS50102"/>
    </source>
</evidence>
<dbReference type="InterPro" id="IPR035979">
    <property type="entry name" value="RBD_domain_sf"/>
</dbReference>
<protein>
    <submittedName>
        <fullName evidence="5">Uncharacterized protein LOC104710220 isoform X1</fullName>
    </submittedName>
</protein>
<dbReference type="InterPro" id="IPR000504">
    <property type="entry name" value="RRM_dom"/>
</dbReference>
<evidence type="ECO:0000313" key="4">
    <source>
        <dbReference type="Proteomes" id="UP000694864"/>
    </source>
</evidence>
<feature type="domain" description="RRM" evidence="3">
    <location>
        <begin position="57"/>
        <end position="136"/>
    </location>
</feature>
<accession>A0ABM0TEB0</accession>
<feature type="region of interest" description="Disordered" evidence="2">
    <location>
        <begin position="1"/>
        <end position="30"/>
    </location>
</feature>
<dbReference type="Proteomes" id="UP000694864">
    <property type="component" value="Chromosome 9"/>
</dbReference>
<dbReference type="PROSITE" id="PS50102">
    <property type="entry name" value="RRM"/>
    <property type="match status" value="1"/>
</dbReference>
<dbReference type="SUPFAM" id="SSF54928">
    <property type="entry name" value="RNA-binding domain, RBD"/>
    <property type="match status" value="1"/>
</dbReference>
<dbReference type="RefSeq" id="XP_010425093.1">
    <property type="nucleotide sequence ID" value="XM_010426791.2"/>
</dbReference>
<keyword evidence="4" id="KW-1185">Reference proteome</keyword>
<keyword evidence="1" id="KW-0694">RNA-binding</keyword>
<gene>
    <name evidence="5" type="primary">LOC104710220</name>
</gene>
<evidence type="ECO:0000256" key="2">
    <source>
        <dbReference type="SAM" id="MobiDB-lite"/>
    </source>
</evidence>
<proteinExistence type="predicted"/>
<dbReference type="Gene3D" id="3.30.70.330">
    <property type="match status" value="1"/>
</dbReference>
<name>A0ABM0TEB0_CAMSA</name>
<evidence type="ECO:0000256" key="1">
    <source>
        <dbReference type="PROSITE-ProRule" id="PRU00176"/>
    </source>
</evidence>
<reference evidence="4" key="1">
    <citation type="journal article" date="2014" name="Nat. Commun.">
        <title>The emerging biofuel crop Camelina sativa retains a highly undifferentiated hexaploid genome structure.</title>
        <authorList>
            <person name="Kagale S."/>
            <person name="Koh C."/>
            <person name="Nixon J."/>
            <person name="Bollina V."/>
            <person name="Clarke W.E."/>
            <person name="Tuteja R."/>
            <person name="Spillane C."/>
            <person name="Robinson S.J."/>
            <person name="Links M.G."/>
            <person name="Clarke C."/>
            <person name="Higgins E.E."/>
            <person name="Huebert T."/>
            <person name="Sharpe A.G."/>
            <person name="Parkin I.A."/>
        </authorList>
    </citation>
    <scope>NUCLEOTIDE SEQUENCE [LARGE SCALE GENOMIC DNA]</scope>
    <source>
        <strain evidence="4">cv. DH55</strain>
    </source>
</reference>
<organism evidence="4 5">
    <name type="scientific">Camelina sativa</name>
    <name type="common">False flax</name>
    <name type="synonym">Myagrum sativum</name>
    <dbReference type="NCBI Taxonomy" id="90675"/>
    <lineage>
        <taxon>Eukaryota</taxon>
        <taxon>Viridiplantae</taxon>
        <taxon>Streptophyta</taxon>
        <taxon>Embryophyta</taxon>
        <taxon>Tracheophyta</taxon>
        <taxon>Spermatophyta</taxon>
        <taxon>Magnoliopsida</taxon>
        <taxon>eudicotyledons</taxon>
        <taxon>Gunneridae</taxon>
        <taxon>Pentapetalae</taxon>
        <taxon>rosids</taxon>
        <taxon>malvids</taxon>
        <taxon>Brassicales</taxon>
        <taxon>Brassicaceae</taxon>
        <taxon>Camelineae</taxon>
        <taxon>Camelina</taxon>
    </lineage>
</organism>
<dbReference type="GeneID" id="104710220"/>
<reference evidence="5" key="2">
    <citation type="submission" date="2025-08" db="UniProtKB">
        <authorList>
            <consortium name="RefSeq"/>
        </authorList>
    </citation>
    <scope>IDENTIFICATION</scope>
    <source>
        <tissue evidence="5">Leaf</tissue>
    </source>
</reference>
<evidence type="ECO:0000313" key="5">
    <source>
        <dbReference type="RefSeq" id="XP_010425093.1"/>
    </source>
</evidence>
<sequence>MGKRLSTSTDVDSTTQNEKESESESYDSEQVVLKKHKKAEEYHCLYENEDAYGNSPMTVFVRGFDCSLPMADIKSTLRKHFSSCGVICRVFVPAECKTGSLLGYAFLSILPDQKKALALDGSYLGSLKLEVRSASSIIGYPNFIGCKRCVRVQRTRKYEHFIETNGGLIQRRTPLLDSMFAEAEARRKRRTAMLDSTVAELDQKD</sequence>
<dbReference type="InterPro" id="IPR012677">
    <property type="entry name" value="Nucleotide-bd_a/b_plait_sf"/>
</dbReference>